<sequence>MKEHPDKPVVLDFYADWCISCKEMAAYTLNQPEVQSGG</sequence>
<dbReference type="Pfam" id="PF00085">
    <property type="entry name" value="Thioredoxin"/>
    <property type="match status" value="1"/>
</dbReference>
<feature type="domain" description="Thioredoxin" evidence="1">
    <location>
        <begin position="5"/>
        <end position="26"/>
    </location>
</feature>
<dbReference type="EMBL" id="LK932933">
    <property type="protein sequence ID" value="CDT06639.1"/>
    <property type="molecule type" value="Genomic_DNA"/>
</dbReference>
<dbReference type="PANTHER" id="PTHR32234">
    <property type="entry name" value="THIOL:DISULFIDE INTERCHANGE PROTEIN DSBD"/>
    <property type="match status" value="1"/>
</dbReference>
<dbReference type="InterPro" id="IPR036249">
    <property type="entry name" value="Thioredoxin-like_sf"/>
</dbReference>
<dbReference type="SUPFAM" id="SSF52833">
    <property type="entry name" value="Thioredoxin-like"/>
    <property type="match status" value="1"/>
</dbReference>
<dbReference type="Gene3D" id="3.40.30.10">
    <property type="entry name" value="Glutaredoxin"/>
    <property type="match status" value="1"/>
</dbReference>
<dbReference type="AlphaFoldDB" id="A0A069AT29"/>
<protein>
    <recommendedName>
        <fullName evidence="1">Thioredoxin domain-containing protein</fullName>
    </recommendedName>
</protein>
<accession>A0A069AT29</accession>
<dbReference type="InterPro" id="IPR013766">
    <property type="entry name" value="Thioredoxin_domain"/>
</dbReference>
<evidence type="ECO:0000313" key="2">
    <source>
        <dbReference type="EMBL" id="CDT06639.1"/>
    </source>
</evidence>
<proteinExistence type="predicted"/>
<organism evidence="2">
    <name type="scientific">Clostridioides difficile</name>
    <name type="common">Peptoclostridium difficile</name>
    <dbReference type="NCBI Taxonomy" id="1496"/>
    <lineage>
        <taxon>Bacteria</taxon>
        <taxon>Bacillati</taxon>
        <taxon>Bacillota</taxon>
        <taxon>Clostridia</taxon>
        <taxon>Peptostreptococcales</taxon>
        <taxon>Peptostreptococcaceae</taxon>
        <taxon>Clostridioides</taxon>
    </lineage>
</organism>
<evidence type="ECO:0000259" key="1">
    <source>
        <dbReference type="Pfam" id="PF00085"/>
    </source>
</evidence>
<dbReference type="GO" id="GO:0045454">
    <property type="term" value="P:cell redox homeostasis"/>
    <property type="evidence" value="ECO:0007669"/>
    <property type="project" value="TreeGrafter"/>
</dbReference>
<name>A0A069AT29_CLODI</name>
<dbReference type="PANTHER" id="PTHR32234:SF0">
    <property type="entry name" value="THIOL:DISULFIDE INTERCHANGE PROTEIN DSBD"/>
    <property type="match status" value="1"/>
</dbReference>
<reference evidence="2" key="1">
    <citation type="submission" date="2014-07" db="EMBL/GenBank/DDBJ databases">
        <authorList>
            <person name="Monot Marc"/>
        </authorList>
    </citation>
    <scope>NUCLEOTIDE SEQUENCE</scope>
    <source>
        <strain evidence="2">7032989</strain>
    </source>
</reference>
<gene>
    <name evidence="2" type="ORF">BN1095_2750001</name>
</gene>
<dbReference type="GO" id="GO:0015035">
    <property type="term" value="F:protein-disulfide reductase activity"/>
    <property type="evidence" value="ECO:0007669"/>
    <property type="project" value="TreeGrafter"/>
</dbReference>